<dbReference type="PROSITE" id="PS00211">
    <property type="entry name" value="ABC_TRANSPORTER_1"/>
    <property type="match status" value="1"/>
</dbReference>
<evidence type="ECO:0000256" key="6">
    <source>
        <dbReference type="ARBA" id="ARBA00023136"/>
    </source>
</evidence>
<evidence type="ECO:0000256" key="7">
    <source>
        <dbReference type="SAM" id="MobiDB-lite"/>
    </source>
</evidence>
<dbReference type="PROSITE" id="PS50929">
    <property type="entry name" value="ABC_TM1F"/>
    <property type="match status" value="1"/>
</dbReference>
<dbReference type="InterPro" id="IPR011527">
    <property type="entry name" value="ABC1_TM_dom"/>
</dbReference>
<evidence type="ECO:0000256" key="4">
    <source>
        <dbReference type="ARBA" id="ARBA00022840"/>
    </source>
</evidence>
<keyword evidence="12" id="KW-1185">Reference proteome</keyword>
<dbReference type="SMART" id="SM00382">
    <property type="entry name" value="AAA"/>
    <property type="match status" value="1"/>
</dbReference>
<dbReference type="OrthoDB" id="3237158at2"/>
<dbReference type="PANTHER" id="PTHR24221">
    <property type="entry name" value="ATP-BINDING CASSETTE SUB-FAMILY B"/>
    <property type="match status" value="1"/>
</dbReference>
<sequence>MTATTAAPVRPGAGVLPAAERRALRRAVALLDLDRVRLLWAVLAGSAGLGSAVALSATAAWLIARASQMPPILELGVASVAVRTFGISRALMRYLERLASHEVALRGMASLRQHVYQTLAAGPVDAVAGLRRGDLLARTGADVDAVGDVVVRALLPAAVAAVVGVGSVALVGWLHPGIGALLAVCLLVAGLVGPWLSMRAARLSERAQLLARADLSATAQTLVDGAAELTVSGRLTRLLAHLGRTEATLARAKDAAARPAALAAGVDNLAMGVAVLGALVLGIPAATAGALAPVELAVVVLTPLAAFEGTALLGPAAIQLVRSGGSALRIMELLDAAAPGGERSAQRDVTVAAGRPGRRETPAPAPANAVPAPAAGPSIPAAEVTPGPRPHLGARNLAVGWPGGAVVAAGLDLDLSPGRAVAVVGPSGIGKTTLLLTLAGLLPPRAGAATLDGAPAWGMDRGAVSDQVVLTAEDAHVFATTVLENLRVARGSVTRAEAAALLGRAGLGDWLARLPQGLDTMLGTDATTISGGERRRILLARALASPAPLLLLDEPGEHLDPATADRLVTDLLRAGRDAESGPGRGVVLVTHRLAALDAADEVIVLGRPEEVNDDVAPGPARAPATVLARGSHRELLATMPAYRWAAEQEERR</sequence>
<dbReference type="Proteomes" id="UP000429644">
    <property type="component" value="Unassembled WGS sequence"/>
</dbReference>
<dbReference type="PROSITE" id="PS50893">
    <property type="entry name" value="ABC_TRANSPORTER_2"/>
    <property type="match status" value="1"/>
</dbReference>
<dbReference type="GO" id="GO:0034040">
    <property type="term" value="F:ATPase-coupled lipid transmembrane transporter activity"/>
    <property type="evidence" value="ECO:0007669"/>
    <property type="project" value="TreeGrafter"/>
</dbReference>
<dbReference type="RefSeq" id="WP_152232158.1">
    <property type="nucleotide sequence ID" value="NZ_BAAAOT010000045.1"/>
</dbReference>
<evidence type="ECO:0000259" key="9">
    <source>
        <dbReference type="PROSITE" id="PS50893"/>
    </source>
</evidence>
<dbReference type="Gene3D" id="1.20.1560.10">
    <property type="entry name" value="ABC transporter type 1, transmembrane domain"/>
    <property type="match status" value="1"/>
</dbReference>
<gene>
    <name evidence="11" type="primary">cydC</name>
    <name evidence="11" type="ORF">GB882_12230</name>
</gene>
<keyword evidence="6 8" id="KW-0472">Membrane</keyword>
<feature type="transmembrane region" description="Helical" evidence="8">
    <location>
        <begin position="153"/>
        <end position="174"/>
    </location>
</feature>
<dbReference type="GO" id="GO:0140359">
    <property type="term" value="F:ABC-type transporter activity"/>
    <property type="evidence" value="ECO:0007669"/>
    <property type="project" value="InterPro"/>
</dbReference>
<protein>
    <submittedName>
        <fullName evidence="11">Thiol reductant ABC exporter subunit CydC</fullName>
    </submittedName>
</protein>
<evidence type="ECO:0000256" key="2">
    <source>
        <dbReference type="ARBA" id="ARBA00022692"/>
    </source>
</evidence>
<accession>A0A7J9UXT5</accession>
<keyword evidence="4" id="KW-0067">ATP-binding</keyword>
<keyword evidence="5 8" id="KW-1133">Transmembrane helix</keyword>
<evidence type="ECO:0000256" key="8">
    <source>
        <dbReference type="SAM" id="Phobius"/>
    </source>
</evidence>
<dbReference type="SUPFAM" id="SSF52540">
    <property type="entry name" value="P-loop containing nucleoside triphosphate hydrolases"/>
    <property type="match status" value="1"/>
</dbReference>
<dbReference type="InterPro" id="IPR003593">
    <property type="entry name" value="AAA+_ATPase"/>
</dbReference>
<feature type="domain" description="ABC transmembrane type-1" evidence="10">
    <location>
        <begin position="39"/>
        <end position="322"/>
    </location>
</feature>
<dbReference type="EMBL" id="WHPD01002635">
    <property type="protein sequence ID" value="MPV89437.1"/>
    <property type="molecule type" value="Genomic_DNA"/>
</dbReference>
<comment type="subcellular location">
    <subcellularLocation>
        <location evidence="1">Cell membrane</location>
        <topology evidence="1">Multi-pass membrane protein</topology>
    </subcellularLocation>
</comment>
<feature type="region of interest" description="Disordered" evidence="7">
    <location>
        <begin position="341"/>
        <end position="388"/>
    </location>
</feature>
<dbReference type="InterPro" id="IPR039421">
    <property type="entry name" value="Type_1_exporter"/>
</dbReference>
<dbReference type="SUPFAM" id="SSF90123">
    <property type="entry name" value="ABC transporter transmembrane region"/>
    <property type="match status" value="1"/>
</dbReference>
<feature type="domain" description="ABC transporter" evidence="9">
    <location>
        <begin position="392"/>
        <end position="632"/>
    </location>
</feature>
<feature type="transmembrane region" description="Helical" evidence="8">
    <location>
        <begin position="180"/>
        <end position="198"/>
    </location>
</feature>
<keyword evidence="2 8" id="KW-0812">Transmembrane</keyword>
<dbReference type="GO" id="GO:0034775">
    <property type="term" value="P:glutathione transmembrane transport"/>
    <property type="evidence" value="ECO:0007669"/>
    <property type="project" value="InterPro"/>
</dbReference>
<evidence type="ECO:0000256" key="5">
    <source>
        <dbReference type="ARBA" id="ARBA00022989"/>
    </source>
</evidence>
<comment type="caution">
    <text evidence="11">The sequence shown here is derived from an EMBL/GenBank/DDBJ whole genome shotgun (WGS) entry which is preliminary data.</text>
</comment>
<name>A0A7J9UXT5_9MICO</name>
<evidence type="ECO:0000256" key="3">
    <source>
        <dbReference type="ARBA" id="ARBA00022741"/>
    </source>
</evidence>
<dbReference type="Gene3D" id="3.40.50.300">
    <property type="entry name" value="P-loop containing nucleotide triphosphate hydrolases"/>
    <property type="match status" value="1"/>
</dbReference>
<dbReference type="AlphaFoldDB" id="A0A7J9UXT5"/>
<dbReference type="InterPro" id="IPR017871">
    <property type="entry name" value="ABC_transporter-like_CS"/>
</dbReference>
<dbReference type="InterPro" id="IPR027417">
    <property type="entry name" value="P-loop_NTPase"/>
</dbReference>
<dbReference type="GO" id="GO:0016887">
    <property type="term" value="F:ATP hydrolysis activity"/>
    <property type="evidence" value="ECO:0007669"/>
    <property type="project" value="InterPro"/>
</dbReference>
<proteinExistence type="predicted"/>
<dbReference type="InterPro" id="IPR036640">
    <property type="entry name" value="ABC1_TM_sf"/>
</dbReference>
<dbReference type="NCBIfam" id="TIGR02868">
    <property type="entry name" value="CydC"/>
    <property type="match status" value="1"/>
</dbReference>
<evidence type="ECO:0000256" key="1">
    <source>
        <dbReference type="ARBA" id="ARBA00004651"/>
    </source>
</evidence>
<feature type="transmembrane region" description="Helical" evidence="8">
    <location>
        <begin position="38"/>
        <end position="64"/>
    </location>
</feature>
<dbReference type="PANTHER" id="PTHR24221:SF654">
    <property type="entry name" value="ATP-BINDING CASSETTE SUB-FAMILY B MEMBER 6"/>
    <property type="match status" value="1"/>
</dbReference>
<keyword evidence="3" id="KW-0547">Nucleotide-binding</keyword>
<organism evidence="11 12">
    <name type="scientific">Georgenia ruanii</name>
    <dbReference type="NCBI Taxonomy" id="348442"/>
    <lineage>
        <taxon>Bacteria</taxon>
        <taxon>Bacillati</taxon>
        <taxon>Actinomycetota</taxon>
        <taxon>Actinomycetes</taxon>
        <taxon>Micrococcales</taxon>
        <taxon>Bogoriellaceae</taxon>
        <taxon>Georgenia</taxon>
    </lineage>
</organism>
<dbReference type="GO" id="GO:0045454">
    <property type="term" value="P:cell redox homeostasis"/>
    <property type="evidence" value="ECO:0007669"/>
    <property type="project" value="InterPro"/>
</dbReference>
<dbReference type="InterPro" id="IPR014223">
    <property type="entry name" value="ABC_CydC/D"/>
</dbReference>
<dbReference type="Pfam" id="PF00005">
    <property type="entry name" value="ABC_tran"/>
    <property type="match status" value="1"/>
</dbReference>
<dbReference type="InterPro" id="IPR003439">
    <property type="entry name" value="ABC_transporter-like_ATP-bd"/>
</dbReference>
<evidence type="ECO:0000313" key="12">
    <source>
        <dbReference type="Proteomes" id="UP000429644"/>
    </source>
</evidence>
<evidence type="ECO:0000259" key="10">
    <source>
        <dbReference type="PROSITE" id="PS50929"/>
    </source>
</evidence>
<feature type="transmembrane region" description="Helical" evidence="8">
    <location>
        <begin position="269"/>
        <end position="292"/>
    </location>
</feature>
<feature type="compositionally biased region" description="Low complexity" evidence="7">
    <location>
        <begin position="366"/>
        <end position="382"/>
    </location>
</feature>
<reference evidence="11 12" key="1">
    <citation type="submission" date="2019-10" db="EMBL/GenBank/DDBJ databases">
        <title>Georgenia wutianyii sp. nov. and Georgenia yuyongxinii sp. nov. isolated from plateau pika (Ochotona curzoniae) in the Qinghai-Tibet plateau of China.</title>
        <authorList>
            <person name="Tian Z."/>
        </authorList>
    </citation>
    <scope>NUCLEOTIDE SEQUENCE [LARGE SCALE GENOMIC DNA]</scope>
    <source>
        <strain evidence="11 12">JCM 15130</strain>
    </source>
</reference>
<dbReference type="GO" id="GO:0005886">
    <property type="term" value="C:plasma membrane"/>
    <property type="evidence" value="ECO:0007669"/>
    <property type="project" value="UniProtKB-SubCell"/>
</dbReference>
<evidence type="ECO:0000313" key="11">
    <source>
        <dbReference type="EMBL" id="MPV89437.1"/>
    </source>
</evidence>
<dbReference type="GO" id="GO:0005524">
    <property type="term" value="F:ATP binding"/>
    <property type="evidence" value="ECO:0007669"/>
    <property type="project" value="UniProtKB-KW"/>
</dbReference>